<keyword evidence="3" id="KW-1185">Reference proteome</keyword>
<sequence length="285" mass="32334">MAAINGDNVPAAPERIEADHEEEVPQEVVPDRFELDPDNSEEKWDLPENLLEYIHKYIKLHVTDKDIKDSIIYENPVPTNLKQVPELDGYIRTILANNHKTLTLKSEKTLKLIQEKIFLAFGPLMKIWYAVDQDKIQNPDDESTKHLSHLLDQTILVLGQVQNAMNYHRRENVLSTLIDSSTRVKDILKNQSQELNLPNNNKLFGEEFENKLIKDTKAIKKSESVFTGVKPSSSATKPRFPTIGTKRPFPGGPLSTSRGRGHSSRPGFSFRGRGNFRGRGRGRGN</sequence>
<dbReference type="AlphaFoldDB" id="A0A7M5UAS9"/>
<feature type="region of interest" description="Disordered" evidence="1">
    <location>
        <begin position="1"/>
        <end position="27"/>
    </location>
</feature>
<evidence type="ECO:0000313" key="3">
    <source>
        <dbReference type="Proteomes" id="UP000594262"/>
    </source>
</evidence>
<proteinExistence type="predicted"/>
<reference evidence="2" key="1">
    <citation type="submission" date="2021-01" db="UniProtKB">
        <authorList>
            <consortium name="EnsemblMetazoa"/>
        </authorList>
    </citation>
    <scope>IDENTIFICATION</scope>
</reference>
<protein>
    <submittedName>
        <fullName evidence="2">Uncharacterized protein</fullName>
    </submittedName>
</protein>
<feature type="region of interest" description="Disordered" evidence="1">
    <location>
        <begin position="228"/>
        <end position="285"/>
    </location>
</feature>
<feature type="compositionally biased region" description="Basic residues" evidence="1">
    <location>
        <begin position="274"/>
        <end position="285"/>
    </location>
</feature>
<evidence type="ECO:0000313" key="2">
    <source>
        <dbReference type="EnsemblMetazoa" id="CLYHEMP008299.1"/>
    </source>
</evidence>
<dbReference type="GeneID" id="136799262"/>
<feature type="compositionally biased region" description="Low complexity" evidence="1">
    <location>
        <begin position="264"/>
        <end position="273"/>
    </location>
</feature>
<organism evidence="2 3">
    <name type="scientific">Clytia hemisphaerica</name>
    <dbReference type="NCBI Taxonomy" id="252671"/>
    <lineage>
        <taxon>Eukaryota</taxon>
        <taxon>Metazoa</taxon>
        <taxon>Cnidaria</taxon>
        <taxon>Hydrozoa</taxon>
        <taxon>Hydroidolina</taxon>
        <taxon>Leptothecata</taxon>
        <taxon>Obeliida</taxon>
        <taxon>Clytiidae</taxon>
        <taxon>Clytia</taxon>
    </lineage>
</organism>
<name>A0A7M5UAS9_9CNID</name>
<accession>A0A7M5UAS9</accession>
<dbReference type="RefSeq" id="XP_066912059.1">
    <property type="nucleotide sequence ID" value="XM_067055958.1"/>
</dbReference>
<dbReference type="EnsemblMetazoa" id="CLYHEMT008299.1">
    <property type="protein sequence ID" value="CLYHEMP008299.1"/>
    <property type="gene ID" value="CLYHEMG008299"/>
</dbReference>
<dbReference type="Proteomes" id="UP000594262">
    <property type="component" value="Unplaced"/>
</dbReference>
<evidence type="ECO:0000256" key="1">
    <source>
        <dbReference type="SAM" id="MobiDB-lite"/>
    </source>
</evidence>
<dbReference type="OrthoDB" id="6159518at2759"/>